<reference evidence="4" key="1">
    <citation type="submission" date="2019-11" db="EMBL/GenBank/DDBJ databases">
        <title>Burkholderia cenocepacia CF.</title>
        <authorList>
            <person name="Vianna E.F."/>
            <person name="Marques E.A."/>
            <person name="Albano R.M."/>
            <person name="Leao R.S."/>
        </authorList>
    </citation>
    <scope>NUCLEOTIDE SEQUENCE</scope>
    <source>
        <strain evidence="4">MS-2140</strain>
    </source>
</reference>
<dbReference type="PROSITE" id="PS50885">
    <property type="entry name" value="HAMP"/>
    <property type="match status" value="1"/>
</dbReference>
<dbReference type="PANTHER" id="PTHR46663">
    <property type="entry name" value="DIGUANYLATE CYCLASE DGCT-RELATED"/>
    <property type="match status" value="1"/>
</dbReference>
<dbReference type="InterPro" id="IPR000160">
    <property type="entry name" value="GGDEF_dom"/>
</dbReference>
<evidence type="ECO:0000313" key="4">
    <source>
        <dbReference type="EMBL" id="NDV71991.1"/>
    </source>
</evidence>
<dbReference type="InterPro" id="IPR029787">
    <property type="entry name" value="Nucleotide_cyclase"/>
</dbReference>
<dbReference type="InterPro" id="IPR052163">
    <property type="entry name" value="DGC-Regulatory_Protein"/>
</dbReference>
<dbReference type="NCBIfam" id="TIGR00254">
    <property type="entry name" value="GGDEF"/>
    <property type="match status" value="1"/>
</dbReference>
<dbReference type="SUPFAM" id="SSF55073">
    <property type="entry name" value="Nucleotide cyclase"/>
    <property type="match status" value="1"/>
</dbReference>
<sequence length="590" mass="64365">MIRLGLTSKLSVLFACIGVIASGTTGYYAYRANRAMLVQEAQHSLLMSTQLLGQRFTTALADVADDALVLAQLPSSAFVAGADHPDDARRMRLEQVYYSFMRNHAEYLQIRLIARGHFGIERIRLDRDARGIVVLPEREFQEKGQFSYVFDTLATAPGHIYLSPIVVNHETGSHAAEGLPILRVGTPVVDAAGQTVGALVVDVELSRVFDRLERDLPDDYAVYLANEWGDFLVHPDPEQTFGFDRGRRVLMQDRFAVTRALFDSGRMNVMLNGLAQPDAAPGQMFAFVRTPFGHDEGNRFVVLGMGRPLADVLAPAGMLGERIVRMVLVSSLLAVILAILFARAITRPLQTLARAAAHVFDDPAAERLPVARADEIGVLARCFDSMRVEIRTQVAMLRAKQQELTHLAGHDPLTGLPNRLLFMEHLDAAIRHAAAVREGLAVMFVDLDRFKQINDQHGHSVGDRTLVAVAKRLSQVLRSGDMVARLGGDEFIVLMSDVRSPAVIGDVASRIQIVMAEALEFDEGRMAVGASIGVSEFPADGASAEELLVKADAAMYAAKASPQCVCVRYQDLVRSGAPDETGRVASGGSR</sequence>
<dbReference type="InterPro" id="IPR048760">
    <property type="entry name" value="VP0354-like_sensor_dom"/>
</dbReference>
<dbReference type="SMART" id="SM00267">
    <property type="entry name" value="GGDEF"/>
    <property type="match status" value="1"/>
</dbReference>
<dbReference type="EMBL" id="JAAEAM010000007">
    <property type="protein sequence ID" value="NDV71991.1"/>
    <property type="molecule type" value="Genomic_DNA"/>
</dbReference>
<dbReference type="GO" id="GO:0016020">
    <property type="term" value="C:membrane"/>
    <property type="evidence" value="ECO:0007669"/>
    <property type="project" value="InterPro"/>
</dbReference>
<feature type="domain" description="HAMP" evidence="2">
    <location>
        <begin position="343"/>
        <end position="395"/>
    </location>
</feature>
<dbReference type="PROSITE" id="PS50887">
    <property type="entry name" value="GGDEF"/>
    <property type="match status" value="1"/>
</dbReference>
<evidence type="ECO:0000259" key="2">
    <source>
        <dbReference type="PROSITE" id="PS50885"/>
    </source>
</evidence>
<feature type="domain" description="GGDEF" evidence="3">
    <location>
        <begin position="438"/>
        <end position="571"/>
    </location>
</feature>
<dbReference type="PANTHER" id="PTHR46663:SF2">
    <property type="entry name" value="GGDEF DOMAIN-CONTAINING PROTEIN"/>
    <property type="match status" value="1"/>
</dbReference>
<feature type="transmembrane region" description="Helical" evidence="1">
    <location>
        <begin position="323"/>
        <end position="342"/>
    </location>
</feature>
<feature type="transmembrane region" description="Helical" evidence="1">
    <location>
        <begin position="12"/>
        <end position="30"/>
    </location>
</feature>
<name>A0A6B2MAI0_9BURK</name>
<dbReference type="FunFam" id="3.30.70.270:FF:000001">
    <property type="entry name" value="Diguanylate cyclase domain protein"/>
    <property type="match status" value="1"/>
</dbReference>
<gene>
    <name evidence="4" type="ORF">GFJ35_07820</name>
</gene>
<dbReference type="InterPro" id="IPR043128">
    <property type="entry name" value="Rev_trsase/Diguanyl_cyclase"/>
</dbReference>
<protein>
    <submittedName>
        <fullName evidence="4">Diguanylate cyclase</fullName>
    </submittedName>
</protein>
<dbReference type="GO" id="GO:0003824">
    <property type="term" value="F:catalytic activity"/>
    <property type="evidence" value="ECO:0007669"/>
    <property type="project" value="UniProtKB-ARBA"/>
</dbReference>
<dbReference type="Gene3D" id="3.30.70.270">
    <property type="match status" value="1"/>
</dbReference>
<dbReference type="Gene3D" id="3.30.450.20">
    <property type="entry name" value="PAS domain"/>
    <property type="match status" value="1"/>
</dbReference>
<dbReference type="GO" id="GO:0007165">
    <property type="term" value="P:signal transduction"/>
    <property type="evidence" value="ECO:0007669"/>
    <property type="project" value="InterPro"/>
</dbReference>
<dbReference type="AlphaFoldDB" id="A0A6B2MAI0"/>
<dbReference type="InterPro" id="IPR003660">
    <property type="entry name" value="HAMP_dom"/>
</dbReference>
<dbReference type="SMART" id="SM00304">
    <property type="entry name" value="HAMP"/>
    <property type="match status" value="1"/>
</dbReference>
<dbReference type="Pfam" id="PF00990">
    <property type="entry name" value="GGDEF"/>
    <property type="match status" value="1"/>
</dbReference>
<keyword evidence="1" id="KW-1133">Transmembrane helix</keyword>
<dbReference type="RefSeq" id="WP_163123210.1">
    <property type="nucleotide sequence ID" value="NZ_JAAEAM010000007.1"/>
</dbReference>
<dbReference type="InterPro" id="IPR029151">
    <property type="entry name" value="Sensor-like_sf"/>
</dbReference>
<dbReference type="SUPFAM" id="SSF158472">
    <property type="entry name" value="HAMP domain-like"/>
    <property type="match status" value="1"/>
</dbReference>
<dbReference type="Pfam" id="PF21623">
    <property type="entry name" value="HK_sensor_dom_bact"/>
    <property type="match status" value="1"/>
</dbReference>
<organism evidence="4">
    <name type="scientific">Burkholderia cenocepacia</name>
    <dbReference type="NCBI Taxonomy" id="95486"/>
    <lineage>
        <taxon>Bacteria</taxon>
        <taxon>Pseudomonadati</taxon>
        <taxon>Pseudomonadota</taxon>
        <taxon>Betaproteobacteria</taxon>
        <taxon>Burkholderiales</taxon>
        <taxon>Burkholderiaceae</taxon>
        <taxon>Burkholderia</taxon>
        <taxon>Burkholderia cepacia complex</taxon>
    </lineage>
</organism>
<proteinExistence type="predicted"/>
<dbReference type="Pfam" id="PF00672">
    <property type="entry name" value="HAMP"/>
    <property type="match status" value="1"/>
</dbReference>
<dbReference type="CDD" id="cd06225">
    <property type="entry name" value="HAMP"/>
    <property type="match status" value="1"/>
</dbReference>
<keyword evidence="1" id="KW-0472">Membrane</keyword>
<comment type="caution">
    <text evidence="4">The sequence shown here is derived from an EMBL/GenBank/DDBJ whole genome shotgun (WGS) entry which is preliminary data.</text>
</comment>
<evidence type="ECO:0000259" key="3">
    <source>
        <dbReference type="PROSITE" id="PS50887"/>
    </source>
</evidence>
<accession>A0A6B2MAI0</accession>
<dbReference type="Gene3D" id="6.10.340.10">
    <property type="match status" value="1"/>
</dbReference>
<evidence type="ECO:0000256" key="1">
    <source>
        <dbReference type="SAM" id="Phobius"/>
    </source>
</evidence>
<dbReference type="SUPFAM" id="SSF103190">
    <property type="entry name" value="Sensory domain-like"/>
    <property type="match status" value="1"/>
</dbReference>
<dbReference type="CDD" id="cd01949">
    <property type="entry name" value="GGDEF"/>
    <property type="match status" value="1"/>
</dbReference>
<keyword evidence="1" id="KW-0812">Transmembrane</keyword>